<keyword evidence="2" id="KW-0732">Signal</keyword>
<evidence type="ECO:0000313" key="4">
    <source>
        <dbReference type="Proteomes" id="UP000757461"/>
    </source>
</evidence>
<comment type="caution">
    <text evidence="3">The sequence shown here is derived from an EMBL/GenBank/DDBJ whole genome shotgun (WGS) entry which is preliminary data.</text>
</comment>
<accession>A0A930HXG4</accession>
<dbReference type="Proteomes" id="UP000757461">
    <property type="component" value="Unassembled WGS sequence"/>
</dbReference>
<feature type="compositionally biased region" description="Polar residues" evidence="1">
    <location>
        <begin position="38"/>
        <end position="52"/>
    </location>
</feature>
<proteinExistence type="predicted"/>
<dbReference type="RefSeq" id="WP_219496629.1">
    <property type="nucleotide sequence ID" value="NZ_CAUUYM010000022.1"/>
</dbReference>
<feature type="compositionally biased region" description="Basic and acidic residues" evidence="1">
    <location>
        <begin position="53"/>
        <end position="63"/>
    </location>
</feature>
<organism evidence="3 4">
    <name type="scientific">Prevotella histicola</name>
    <dbReference type="NCBI Taxonomy" id="470565"/>
    <lineage>
        <taxon>Bacteria</taxon>
        <taxon>Pseudomonadati</taxon>
        <taxon>Bacteroidota</taxon>
        <taxon>Bacteroidia</taxon>
        <taxon>Bacteroidales</taxon>
        <taxon>Prevotellaceae</taxon>
        <taxon>Prevotella</taxon>
    </lineage>
</organism>
<protein>
    <submittedName>
        <fullName evidence="3">Uncharacterized protein</fullName>
    </submittedName>
</protein>
<dbReference type="EMBL" id="JABZSQ010000012">
    <property type="protein sequence ID" value="MBF1414215.1"/>
    <property type="molecule type" value="Genomic_DNA"/>
</dbReference>
<feature type="chain" id="PRO_5037142712" evidence="2">
    <location>
        <begin position="20"/>
        <end position="144"/>
    </location>
</feature>
<sequence>MRKIILAFVAFLMLSGTHADSKRNYSDNDYQQNDRTRSFGKQQRSTFDGPRNTSRDNTPRESSTRTTVGRPNHSNGGFGNRTSRNDSKSYEPNKTFGDSGNTYNMPNRPFTSTGHNLGSNNLSLGKSHSTTSNVSRGGTFGGHR</sequence>
<feature type="compositionally biased region" description="Polar residues" evidence="1">
    <location>
        <begin position="92"/>
        <end position="136"/>
    </location>
</feature>
<feature type="signal peptide" evidence="2">
    <location>
        <begin position="1"/>
        <end position="19"/>
    </location>
</feature>
<reference evidence="3" key="1">
    <citation type="submission" date="2020-04" db="EMBL/GenBank/DDBJ databases">
        <title>Deep metagenomics examines the oral microbiome during advanced dental caries in children, revealing novel taxa and co-occurrences with host molecules.</title>
        <authorList>
            <person name="Baker J.L."/>
            <person name="Morton J.T."/>
            <person name="Dinis M."/>
            <person name="Alvarez R."/>
            <person name="Tran N.C."/>
            <person name="Knight R."/>
            <person name="Edlund A."/>
        </authorList>
    </citation>
    <scope>NUCLEOTIDE SEQUENCE</scope>
    <source>
        <strain evidence="3">JCVI_25_bin.9</strain>
    </source>
</reference>
<feature type="compositionally biased region" description="Polar residues" evidence="1">
    <location>
        <begin position="64"/>
        <end position="75"/>
    </location>
</feature>
<feature type="compositionally biased region" description="Basic and acidic residues" evidence="1">
    <location>
        <begin position="19"/>
        <end position="37"/>
    </location>
</feature>
<dbReference type="AlphaFoldDB" id="A0A930HXG4"/>
<evidence type="ECO:0000256" key="2">
    <source>
        <dbReference type="SAM" id="SignalP"/>
    </source>
</evidence>
<name>A0A930HXG4_9BACT</name>
<evidence type="ECO:0000256" key="1">
    <source>
        <dbReference type="SAM" id="MobiDB-lite"/>
    </source>
</evidence>
<gene>
    <name evidence="3" type="ORF">HXN33_01420</name>
</gene>
<evidence type="ECO:0000313" key="3">
    <source>
        <dbReference type="EMBL" id="MBF1414215.1"/>
    </source>
</evidence>
<feature type="region of interest" description="Disordered" evidence="1">
    <location>
        <begin position="19"/>
        <end position="144"/>
    </location>
</feature>